<name>A0A8J5XCT1_DIALT</name>
<comment type="caution">
    <text evidence="2">The sequence shown here is derived from an EMBL/GenBank/DDBJ whole genome shotgun (WGS) entry which is preliminary data.</text>
</comment>
<keyword evidence="1" id="KW-0732">Signal</keyword>
<gene>
    <name evidence="2" type="ORF">KFE25_010495</name>
</gene>
<evidence type="ECO:0000256" key="1">
    <source>
        <dbReference type="SAM" id="SignalP"/>
    </source>
</evidence>
<dbReference type="OMA" id="DEGISWQ"/>
<dbReference type="AlphaFoldDB" id="A0A8J5XCT1"/>
<dbReference type="InterPro" id="IPR008978">
    <property type="entry name" value="HSP20-like_chaperone"/>
</dbReference>
<keyword evidence="3" id="KW-1185">Reference proteome</keyword>
<evidence type="ECO:0000313" key="2">
    <source>
        <dbReference type="EMBL" id="KAG8461308.1"/>
    </source>
</evidence>
<accession>A0A8J5XCT1</accession>
<feature type="signal peptide" evidence="1">
    <location>
        <begin position="1"/>
        <end position="26"/>
    </location>
</feature>
<evidence type="ECO:0000313" key="3">
    <source>
        <dbReference type="Proteomes" id="UP000751190"/>
    </source>
</evidence>
<dbReference type="EMBL" id="JAGTXO010000026">
    <property type="protein sequence ID" value="KAG8461308.1"/>
    <property type="molecule type" value="Genomic_DNA"/>
</dbReference>
<feature type="chain" id="PRO_5035224986" evidence="1">
    <location>
        <begin position="27"/>
        <end position="197"/>
    </location>
</feature>
<organism evidence="2 3">
    <name type="scientific">Diacronema lutheri</name>
    <name type="common">Unicellular marine alga</name>
    <name type="synonym">Monochrysis lutheri</name>
    <dbReference type="NCBI Taxonomy" id="2081491"/>
    <lineage>
        <taxon>Eukaryota</taxon>
        <taxon>Haptista</taxon>
        <taxon>Haptophyta</taxon>
        <taxon>Pavlovophyceae</taxon>
        <taxon>Pavlovales</taxon>
        <taxon>Pavlovaceae</taxon>
        <taxon>Diacronema</taxon>
    </lineage>
</organism>
<protein>
    <submittedName>
        <fullName evidence="2">Uncharacterized protein</fullName>
    </submittedName>
</protein>
<sequence>MAGGIKFARNRPLSLLLLLSTRVCAAELLSPARVTFVRRALWRLPHTAQRSGSVDVSDLGLTLSDLDTPIPAGPDGPSVVLTRGVESSSGLADKQDEGISWQESRDTVEATLIIPGLRGQPAAAMLMELTETTATVTVFGRTIWSCILRGQIDPRASTSAIRLDGLQPVIEVALAKARRDPRWNGFVASIGVDSVLQ</sequence>
<dbReference type="OrthoDB" id="41178at2759"/>
<dbReference type="SUPFAM" id="SSF49764">
    <property type="entry name" value="HSP20-like chaperones"/>
    <property type="match status" value="1"/>
</dbReference>
<proteinExistence type="predicted"/>
<reference evidence="2" key="1">
    <citation type="submission" date="2021-05" db="EMBL/GenBank/DDBJ databases">
        <title>The genome of the haptophyte Pavlova lutheri (Diacronema luteri, Pavlovales) - a model for lipid biosynthesis in eukaryotic algae.</title>
        <authorList>
            <person name="Hulatt C.J."/>
            <person name="Posewitz M.C."/>
        </authorList>
    </citation>
    <scope>NUCLEOTIDE SEQUENCE</scope>
    <source>
        <strain evidence="2">NIVA-4/92</strain>
    </source>
</reference>
<dbReference type="Proteomes" id="UP000751190">
    <property type="component" value="Unassembled WGS sequence"/>
</dbReference>